<name>A0A7W9LQ64_9ACTN</name>
<gene>
    <name evidence="1" type="ORF">HDA41_000127</name>
</gene>
<proteinExistence type="predicted"/>
<organism evidence="1 2">
    <name type="scientific">Streptomyces caelestis</name>
    <dbReference type="NCBI Taxonomy" id="36816"/>
    <lineage>
        <taxon>Bacteria</taxon>
        <taxon>Bacillati</taxon>
        <taxon>Actinomycetota</taxon>
        <taxon>Actinomycetes</taxon>
        <taxon>Kitasatosporales</taxon>
        <taxon>Streptomycetaceae</taxon>
        <taxon>Streptomyces</taxon>
    </lineage>
</organism>
<dbReference type="RefSeq" id="WP_184979650.1">
    <property type="nucleotide sequence ID" value="NZ_JACHNE010000001.1"/>
</dbReference>
<keyword evidence="2" id="KW-1185">Reference proteome</keyword>
<sequence length="166" mass="18121">MRPPGALKFACLLYLSDRSEGAWFGRQFAAGAGVVTAAYCLSLHHTRYSEDGMARFWYRQALTLHHHIGSDLYPPSDTAPHPAHRKLLPLRAVTGTITAFAPLRPGEWADNPARGAGGVLSWALGHFKIADAVCRLAADTDEDYGLVPRPDPALAVELEEHMEHAP</sequence>
<evidence type="ECO:0000313" key="1">
    <source>
        <dbReference type="EMBL" id="MBB5792163.1"/>
    </source>
</evidence>
<accession>A0A7W9LQ64</accession>
<comment type="caution">
    <text evidence="1">The sequence shown here is derived from an EMBL/GenBank/DDBJ whole genome shotgun (WGS) entry which is preliminary data.</text>
</comment>
<dbReference type="EMBL" id="JACHNE010000001">
    <property type="protein sequence ID" value="MBB5792163.1"/>
    <property type="molecule type" value="Genomic_DNA"/>
</dbReference>
<dbReference type="AlphaFoldDB" id="A0A7W9LQ64"/>
<evidence type="ECO:0000313" key="2">
    <source>
        <dbReference type="Proteomes" id="UP000590647"/>
    </source>
</evidence>
<dbReference type="Proteomes" id="UP000590647">
    <property type="component" value="Unassembled WGS sequence"/>
</dbReference>
<protein>
    <submittedName>
        <fullName evidence="1">Uncharacterized protein</fullName>
    </submittedName>
</protein>
<reference evidence="1 2" key="1">
    <citation type="submission" date="2020-08" db="EMBL/GenBank/DDBJ databases">
        <title>Sequencing the genomes of 1000 actinobacteria strains.</title>
        <authorList>
            <person name="Klenk H.-P."/>
        </authorList>
    </citation>
    <scope>NUCLEOTIDE SEQUENCE [LARGE SCALE GENOMIC DNA]</scope>
    <source>
        <strain evidence="1 2">DSM 40084</strain>
    </source>
</reference>